<dbReference type="Proteomes" id="UP001549321">
    <property type="component" value="Unassembled WGS sequence"/>
</dbReference>
<reference evidence="4 5" key="1">
    <citation type="submission" date="2024-06" db="EMBL/GenBank/DDBJ databases">
        <title>Sorghum-associated microbial communities from plants grown in Nebraska, USA.</title>
        <authorList>
            <person name="Schachtman D."/>
        </authorList>
    </citation>
    <scope>NUCLEOTIDE SEQUENCE [LARGE SCALE GENOMIC DNA]</scope>
    <source>
        <strain evidence="4 5">3207</strain>
    </source>
</reference>
<dbReference type="SUPFAM" id="SSF111369">
    <property type="entry name" value="HlyD-like secretion proteins"/>
    <property type="match status" value="2"/>
</dbReference>
<organism evidence="4 5">
    <name type="scientific">Kaistia defluvii</name>
    <dbReference type="NCBI Taxonomy" id="410841"/>
    <lineage>
        <taxon>Bacteria</taxon>
        <taxon>Pseudomonadati</taxon>
        <taxon>Pseudomonadota</taxon>
        <taxon>Alphaproteobacteria</taxon>
        <taxon>Hyphomicrobiales</taxon>
        <taxon>Kaistiaceae</taxon>
        <taxon>Kaistia</taxon>
    </lineage>
</organism>
<comment type="caution">
    <text evidence="4">The sequence shown here is derived from an EMBL/GenBank/DDBJ whole genome shotgun (WGS) entry which is preliminary data.</text>
</comment>
<dbReference type="EMBL" id="JBEPSM010000001">
    <property type="protein sequence ID" value="MET4632852.1"/>
    <property type="molecule type" value="Genomic_DNA"/>
</dbReference>
<feature type="domain" description="CusB-like beta-barrel" evidence="3">
    <location>
        <begin position="234"/>
        <end position="275"/>
    </location>
</feature>
<evidence type="ECO:0000256" key="1">
    <source>
        <dbReference type="ARBA" id="ARBA00004196"/>
    </source>
</evidence>
<evidence type="ECO:0000259" key="3">
    <source>
        <dbReference type="Pfam" id="PF25954"/>
    </source>
</evidence>
<dbReference type="InterPro" id="IPR058792">
    <property type="entry name" value="Beta-barrel_RND_2"/>
</dbReference>
<dbReference type="Gene3D" id="2.40.30.170">
    <property type="match status" value="1"/>
</dbReference>
<name>A0ABV2QV06_9HYPH</name>
<feature type="domain" description="Multidrug resistance protein MdtA-like barrel-sandwich hybrid" evidence="2">
    <location>
        <begin position="39"/>
        <end position="228"/>
    </location>
</feature>
<gene>
    <name evidence="4" type="ORF">ABIE08_000765</name>
</gene>
<proteinExistence type="predicted"/>
<dbReference type="PANTHER" id="PTHR30386">
    <property type="entry name" value="MEMBRANE FUSION SUBUNIT OF EMRAB-TOLC MULTIDRUG EFFLUX PUMP"/>
    <property type="match status" value="1"/>
</dbReference>
<keyword evidence="5" id="KW-1185">Reference proteome</keyword>
<sequence length="346" mass="37067">MRRILLLAGPVVAIVIGLWLYLSGGQYVTEDDAYVGAANVTITPQVTGQVIRIAVGTNQMVQQDELLFEIDPEPFQIALDRANANLAEASEKLQGLLLTYHQDQASVAQTKADVTFAQQEFDRVSALVKDRVETQAALDQAQRTLRVAQQAQRAAESGAAATLAEFGGSVDKPIEQHAAYLAAKAEVELAARNVRLTKVLAPFAGTVTQVENIQPGSFLTVGQAAFSLIGLQTWVDANIKETDLTHIKVGDPATVTLDSYPDQVLKAEVQSITPASGSVFALLPAQNASGNWVKVVQRMPVRLKIITDNPAVVLRDGASASVSIDTGYHRSLATLWRDLAGMVGID</sequence>
<dbReference type="Pfam" id="PF25917">
    <property type="entry name" value="BSH_RND"/>
    <property type="match status" value="1"/>
</dbReference>
<accession>A0ABV2QV06</accession>
<comment type="subcellular location">
    <subcellularLocation>
        <location evidence="1">Cell envelope</location>
    </subcellularLocation>
</comment>
<evidence type="ECO:0000259" key="2">
    <source>
        <dbReference type="Pfam" id="PF25917"/>
    </source>
</evidence>
<evidence type="ECO:0000313" key="4">
    <source>
        <dbReference type="EMBL" id="MET4632852.1"/>
    </source>
</evidence>
<dbReference type="PANTHER" id="PTHR30386:SF19">
    <property type="entry name" value="MULTIDRUG EXPORT PROTEIN EMRA-RELATED"/>
    <property type="match status" value="1"/>
</dbReference>
<dbReference type="Pfam" id="PF25954">
    <property type="entry name" value="Beta-barrel_RND_2"/>
    <property type="match status" value="1"/>
</dbReference>
<evidence type="ECO:0000313" key="5">
    <source>
        <dbReference type="Proteomes" id="UP001549321"/>
    </source>
</evidence>
<dbReference type="InterPro" id="IPR058625">
    <property type="entry name" value="MdtA-like_BSH"/>
</dbReference>
<dbReference type="InterPro" id="IPR050739">
    <property type="entry name" value="MFP"/>
</dbReference>
<dbReference type="Gene3D" id="2.40.50.100">
    <property type="match status" value="1"/>
</dbReference>
<protein>
    <submittedName>
        <fullName evidence="4">Membrane fusion protein (Multidrug efflux system)</fullName>
    </submittedName>
</protein>